<dbReference type="Proteomes" id="UP000217257">
    <property type="component" value="Chromosome"/>
</dbReference>
<dbReference type="EMBL" id="CP022098">
    <property type="protein sequence ID" value="ATB43551.1"/>
    <property type="molecule type" value="Genomic_DNA"/>
</dbReference>
<accession>A0A250JJH9</accession>
<proteinExistence type="predicted"/>
<name>A0A250JJH9_9BACT</name>
<evidence type="ECO:0000256" key="1">
    <source>
        <dbReference type="SAM" id="MobiDB-lite"/>
    </source>
</evidence>
<dbReference type="KEGG" id="cfus:CYFUS_009031"/>
<reference evidence="2 3" key="1">
    <citation type="submission" date="2017-06" db="EMBL/GenBank/DDBJ databases">
        <title>Sequencing and comparative analysis of myxobacterial genomes.</title>
        <authorList>
            <person name="Rupp O."/>
            <person name="Goesmann A."/>
            <person name="Sogaard-Andersen L."/>
        </authorList>
    </citation>
    <scope>NUCLEOTIDE SEQUENCE [LARGE SCALE GENOMIC DNA]</scope>
    <source>
        <strain evidence="2 3">DSM 52655</strain>
    </source>
</reference>
<protein>
    <submittedName>
        <fullName evidence="2">Uncharacterized protein</fullName>
    </submittedName>
</protein>
<feature type="compositionally biased region" description="Polar residues" evidence="1">
    <location>
        <begin position="17"/>
        <end position="26"/>
    </location>
</feature>
<evidence type="ECO:0000313" key="3">
    <source>
        <dbReference type="Proteomes" id="UP000217257"/>
    </source>
</evidence>
<dbReference type="RefSeq" id="WP_269770185.1">
    <property type="nucleotide sequence ID" value="NZ_CP022098.1"/>
</dbReference>
<organism evidence="2 3">
    <name type="scientific">Cystobacter fuscus</name>
    <dbReference type="NCBI Taxonomy" id="43"/>
    <lineage>
        <taxon>Bacteria</taxon>
        <taxon>Pseudomonadati</taxon>
        <taxon>Myxococcota</taxon>
        <taxon>Myxococcia</taxon>
        <taxon>Myxococcales</taxon>
        <taxon>Cystobacterineae</taxon>
        <taxon>Archangiaceae</taxon>
        <taxon>Cystobacter</taxon>
    </lineage>
</organism>
<dbReference type="AlphaFoldDB" id="A0A250JJH9"/>
<gene>
    <name evidence="2" type="ORF">CYFUS_009031</name>
</gene>
<feature type="region of interest" description="Disordered" evidence="1">
    <location>
        <begin position="16"/>
        <end position="43"/>
    </location>
</feature>
<sequence>MSAYAKEADKMDKKLLLSSTAATRPSGTLPRRSVRVAARSSAA</sequence>
<evidence type="ECO:0000313" key="2">
    <source>
        <dbReference type="EMBL" id="ATB43551.1"/>
    </source>
</evidence>